<organism evidence="4 6">
    <name type="scientific">Chlamydia suis</name>
    <dbReference type="NCBI Taxonomy" id="83559"/>
    <lineage>
        <taxon>Bacteria</taxon>
        <taxon>Pseudomonadati</taxon>
        <taxon>Chlamydiota</taxon>
        <taxon>Chlamydiia</taxon>
        <taxon>Chlamydiales</taxon>
        <taxon>Chlamydiaceae</taxon>
        <taxon>Chlamydia/Chlamydophila group</taxon>
        <taxon>Chlamydia</taxon>
    </lineage>
</organism>
<dbReference type="Proteomes" id="UP000512184">
    <property type="component" value="Chromosome"/>
</dbReference>
<evidence type="ECO:0000256" key="2">
    <source>
        <dbReference type="SAM" id="SignalP"/>
    </source>
</evidence>
<dbReference type="Proteomes" id="UP000825134">
    <property type="component" value="Chromosome"/>
</dbReference>
<reference evidence="3 5" key="1">
    <citation type="submission" date="2019-01" db="EMBL/GenBank/DDBJ databases">
        <title>Whole genome sequencing and annotation enables comparative genome analysis that reveals unique features of the Chlamydia suis R19 Genome.</title>
        <authorList>
            <person name="Dimond Z.E."/>
        </authorList>
    </citation>
    <scope>NUCLEOTIDE SEQUENCE [LARGE SCALE GENOMIC DNA]</scope>
    <source>
        <strain evidence="3 5">R19</strain>
    </source>
</reference>
<evidence type="ECO:0000313" key="3">
    <source>
        <dbReference type="EMBL" id="QHP83699.1"/>
    </source>
</evidence>
<dbReference type="EMBL" id="CP035278">
    <property type="protein sequence ID" value="QHP83699.1"/>
    <property type="molecule type" value="Genomic_DNA"/>
</dbReference>
<name>A0AAQ0J7S2_9CHLA</name>
<feature type="region of interest" description="Disordered" evidence="1">
    <location>
        <begin position="20"/>
        <end position="47"/>
    </location>
</feature>
<dbReference type="RefSeq" id="WP_174165992.1">
    <property type="nucleotide sequence ID" value="NZ_CP035278.1"/>
</dbReference>
<dbReference type="AlphaFoldDB" id="A0AAQ0J7S2"/>
<dbReference type="EMBL" id="CP063185">
    <property type="protein sequence ID" value="QYC74467.1"/>
    <property type="molecule type" value="Genomic_DNA"/>
</dbReference>
<sequence length="47" mass="4936">MKKLLLLALVLSSCALHAGDTEEEKNTDSLVTSLCCGGEEEGPKDGE</sequence>
<proteinExistence type="predicted"/>
<accession>A0AAQ0J7S2</accession>
<reference evidence="4" key="2">
    <citation type="journal article" date="2021" name="Front. Microbiol.">
        <title>Generation of Tetracycline and Rifamycin Resistant Chlamydia Suis Recombinants.</title>
        <authorList>
            <person name="Marti H."/>
            <person name="Bommana S."/>
            <person name="Read T.D."/>
            <person name="Pesch T."/>
            <person name="Prahauser B."/>
            <person name="Dean D."/>
            <person name="Borel N."/>
        </authorList>
    </citation>
    <scope>NUCLEOTIDE SEQUENCE</scope>
    <source>
        <strain evidence="4">208.1</strain>
    </source>
</reference>
<evidence type="ECO:0000313" key="4">
    <source>
        <dbReference type="EMBL" id="QYC74467.1"/>
    </source>
</evidence>
<evidence type="ECO:0000256" key="1">
    <source>
        <dbReference type="SAM" id="MobiDB-lite"/>
    </source>
</evidence>
<evidence type="ECO:0000313" key="5">
    <source>
        <dbReference type="Proteomes" id="UP000512184"/>
    </source>
</evidence>
<keyword evidence="2" id="KW-0732">Signal</keyword>
<evidence type="ECO:0000313" key="6">
    <source>
        <dbReference type="Proteomes" id="UP000825134"/>
    </source>
</evidence>
<protein>
    <submittedName>
        <fullName evidence="4">Uncharacterized protein</fullName>
    </submittedName>
</protein>
<feature type="signal peptide" evidence="2">
    <location>
        <begin position="1"/>
        <end position="18"/>
    </location>
</feature>
<gene>
    <name evidence="3" type="primary">hypothetical protein</name>
    <name evidence="3" type="ORF">Chls_824</name>
    <name evidence="4" type="ORF">INQ84_00395</name>
</gene>
<keyword evidence="5" id="KW-1185">Reference proteome</keyword>
<feature type="chain" id="PRO_5042948288" evidence="2">
    <location>
        <begin position="19"/>
        <end position="47"/>
    </location>
</feature>